<keyword evidence="2" id="KW-0749">Sporulation</keyword>
<evidence type="ECO:0000256" key="5">
    <source>
        <dbReference type="SAM" id="MobiDB-lite"/>
    </source>
</evidence>
<feature type="compositionally biased region" description="Basic and acidic residues" evidence="5">
    <location>
        <begin position="261"/>
        <end position="276"/>
    </location>
</feature>
<dbReference type="GO" id="GO:0070197">
    <property type="term" value="P:meiotic attachment of telomere to nuclear envelope"/>
    <property type="evidence" value="ECO:0007669"/>
    <property type="project" value="InterPro"/>
</dbReference>
<dbReference type="InterPro" id="IPR003163">
    <property type="entry name" value="Tscrpt_reg_HTH_APSES-type"/>
</dbReference>
<feature type="region of interest" description="Disordered" evidence="5">
    <location>
        <begin position="299"/>
        <end position="348"/>
    </location>
</feature>
<dbReference type="SMART" id="SM01252">
    <property type="entry name" value="KilA-N"/>
    <property type="match status" value="1"/>
</dbReference>
<dbReference type="SUPFAM" id="SSF54616">
    <property type="entry name" value="DNA-binding domain of Mlu1-box binding protein MBP1"/>
    <property type="match status" value="1"/>
</dbReference>
<evidence type="ECO:0000256" key="4">
    <source>
        <dbReference type="ARBA" id="ARBA00031907"/>
    </source>
</evidence>
<accession>A0A5N6UPE0</accession>
<evidence type="ECO:0000259" key="6">
    <source>
        <dbReference type="PROSITE" id="PS51299"/>
    </source>
</evidence>
<feature type="compositionally biased region" description="Basic and acidic residues" evidence="5">
    <location>
        <begin position="338"/>
        <end position="348"/>
    </location>
</feature>
<dbReference type="InterPro" id="IPR018004">
    <property type="entry name" value="KilA/APSES_HTH"/>
</dbReference>
<name>A0A5N6UPE0_ASPTM</name>
<dbReference type="OrthoDB" id="5346159at2759"/>
<dbReference type="PANTHER" id="PTHR38044:SF1">
    <property type="entry name" value="BOUQUET FORMATION PROTEIN 4"/>
    <property type="match status" value="1"/>
</dbReference>
<dbReference type="Proteomes" id="UP000326950">
    <property type="component" value="Unassembled WGS sequence"/>
</dbReference>
<keyword evidence="3" id="KW-0183">Conidiation</keyword>
<dbReference type="PROSITE" id="PS51299">
    <property type="entry name" value="HTH_APSES"/>
    <property type="match status" value="1"/>
</dbReference>
<protein>
    <recommendedName>
        <fullName evidence="1">Cell pattern formation-associated protein stuA</fullName>
    </recommendedName>
    <alternativeName>
        <fullName evidence="4">Stunted protein A</fullName>
    </alternativeName>
</protein>
<keyword evidence="8" id="KW-1185">Reference proteome</keyword>
<reference evidence="7 8" key="1">
    <citation type="submission" date="2019-04" db="EMBL/GenBank/DDBJ databases">
        <title>Friends and foes A comparative genomics study of 23 Aspergillus species from section Flavi.</title>
        <authorList>
            <consortium name="DOE Joint Genome Institute"/>
            <person name="Kjaerbolling I."/>
            <person name="Vesth T."/>
            <person name="Frisvad J.C."/>
            <person name="Nybo J.L."/>
            <person name="Theobald S."/>
            <person name="Kildgaard S."/>
            <person name="Isbrandt T."/>
            <person name="Kuo A."/>
            <person name="Sato A."/>
            <person name="Lyhne E.K."/>
            <person name="Kogle M.E."/>
            <person name="Wiebenga A."/>
            <person name="Kun R.S."/>
            <person name="Lubbers R.J."/>
            <person name="Makela M.R."/>
            <person name="Barry K."/>
            <person name="Chovatia M."/>
            <person name="Clum A."/>
            <person name="Daum C."/>
            <person name="Haridas S."/>
            <person name="He G."/>
            <person name="LaButti K."/>
            <person name="Lipzen A."/>
            <person name="Mondo S."/>
            <person name="Riley R."/>
            <person name="Salamov A."/>
            <person name="Simmons B.A."/>
            <person name="Magnuson J.K."/>
            <person name="Henrissat B."/>
            <person name="Mortensen U.H."/>
            <person name="Larsen T.O."/>
            <person name="Devries R.P."/>
            <person name="Grigoriev I.V."/>
            <person name="Machida M."/>
            <person name="Baker S.E."/>
            <person name="Andersen M.R."/>
        </authorList>
    </citation>
    <scope>NUCLEOTIDE SEQUENCE [LARGE SCALE GENOMIC DNA]</scope>
    <source>
        <strain evidence="7 8">CBS 117626</strain>
    </source>
</reference>
<dbReference type="PANTHER" id="PTHR38044">
    <property type="entry name" value="BOUQUET FORMATION PROTEIN 4"/>
    <property type="match status" value="1"/>
</dbReference>
<dbReference type="GO" id="GO:1990862">
    <property type="term" value="C:nuclear membrane complex Bqt3-Bqt4"/>
    <property type="evidence" value="ECO:0007669"/>
    <property type="project" value="InterPro"/>
</dbReference>
<feature type="region of interest" description="Disordered" evidence="5">
    <location>
        <begin position="412"/>
        <end position="457"/>
    </location>
</feature>
<evidence type="ECO:0000256" key="3">
    <source>
        <dbReference type="ARBA" id="ARBA00023321"/>
    </source>
</evidence>
<feature type="compositionally biased region" description="Acidic residues" evidence="5">
    <location>
        <begin position="441"/>
        <end position="450"/>
    </location>
</feature>
<dbReference type="GO" id="GO:0048315">
    <property type="term" value="P:conidium formation"/>
    <property type="evidence" value="ECO:0007669"/>
    <property type="project" value="UniProtKB-KW"/>
</dbReference>
<dbReference type="GO" id="GO:0030435">
    <property type="term" value="P:sporulation resulting in formation of a cellular spore"/>
    <property type="evidence" value="ECO:0007669"/>
    <property type="project" value="UniProtKB-KW"/>
</dbReference>
<feature type="compositionally biased region" description="Low complexity" evidence="5">
    <location>
        <begin position="318"/>
        <end position="334"/>
    </location>
</feature>
<dbReference type="GO" id="GO:0044820">
    <property type="term" value="P:mitotic telomere tethering at nuclear periphery"/>
    <property type="evidence" value="ECO:0007669"/>
    <property type="project" value="TreeGrafter"/>
</dbReference>
<dbReference type="GO" id="GO:0003677">
    <property type="term" value="F:DNA binding"/>
    <property type="evidence" value="ECO:0007669"/>
    <property type="project" value="InterPro"/>
</dbReference>
<feature type="domain" description="HTH APSES-type" evidence="6">
    <location>
        <begin position="94"/>
        <end position="206"/>
    </location>
</feature>
<evidence type="ECO:0000313" key="7">
    <source>
        <dbReference type="EMBL" id="KAE8160509.1"/>
    </source>
</evidence>
<evidence type="ECO:0000313" key="8">
    <source>
        <dbReference type="Proteomes" id="UP000326950"/>
    </source>
</evidence>
<feature type="region of interest" description="Disordered" evidence="5">
    <location>
        <begin position="200"/>
        <end position="276"/>
    </location>
</feature>
<evidence type="ECO:0000256" key="1">
    <source>
        <dbReference type="ARBA" id="ARBA00019309"/>
    </source>
</evidence>
<dbReference type="Gene3D" id="3.10.260.10">
    <property type="entry name" value="Transcription regulator HTH, APSES-type DNA-binding domain"/>
    <property type="match status" value="1"/>
</dbReference>
<dbReference type="EMBL" id="ML738656">
    <property type="protein sequence ID" value="KAE8160509.1"/>
    <property type="molecule type" value="Genomic_DNA"/>
</dbReference>
<dbReference type="InterPro" id="IPR036887">
    <property type="entry name" value="HTH_APSES_sf"/>
</dbReference>
<proteinExistence type="predicted"/>
<gene>
    <name evidence="7" type="ORF">BDV40DRAFT_302210</name>
</gene>
<evidence type="ECO:0000256" key="2">
    <source>
        <dbReference type="ARBA" id="ARBA00022969"/>
    </source>
</evidence>
<organism evidence="7 8">
    <name type="scientific">Aspergillus tamarii</name>
    <dbReference type="NCBI Taxonomy" id="41984"/>
    <lineage>
        <taxon>Eukaryota</taxon>
        <taxon>Fungi</taxon>
        <taxon>Dikarya</taxon>
        <taxon>Ascomycota</taxon>
        <taxon>Pezizomycotina</taxon>
        <taxon>Eurotiomycetes</taxon>
        <taxon>Eurotiomycetidae</taxon>
        <taxon>Eurotiales</taxon>
        <taxon>Aspergillaceae</taxon>
        <taxon>Aspergillus</taxon>
        <taxon>Aspergillus subgen. Circumdati</taxon>
    </lineage>
</organism>
<dbReference type="InterPro" id="IPR037548">
    <property type="entry name" value="Bqt4"/>
</dbReference>
<dbReference type="FunFam" id="3.10.260.10:FF:000002">
    <property type="entry name" value="APSES transcription factor, putative"/>
    <property type="match status" value="1"/>
</dbReference>
<dbReference type="AlphaFoldDB" id="A0A5N6UPE0"/>
<sequence length="493" mass="55157">MARSLPKKNNPHILPPETPTYEELLRCRRLGKTNLTVRPTVIGTSNATKPENLGPFEYAHLRVKLPRDLKGSEIFPSHNTQQQPETYFLMVSRSSCAHLSEQRHRIEPKINTRLFFKPQQRRSKDGYVSATGMFKIAFPWAKLEEERSEREYVKARKETSEDEIAGNVWISPILALELAKEYQMYDWVRALLDPTEIVQTPSSTKKHMQITPPPRFDLPPIEAPAQLTAAPRLRRGRSASPSKKLASPQKLASPRKPRSTRARESKEAQEVKEVKEASIVATSEANANLQSALDATAEAGSVNGTIQPSVEHDEERVAPTPKKSASTPKSTKTPRAARAKELKGLKELKEVEEVVETKEENVKVDVETNADEAKDVQTTQTTVSVEVPISLLPDAPSAEDTEQMIAKAKEMVEEATKLQSTDEEPMPSSSKAAKKRNIEEALSDDEEDEEAKALRTKRAKVLEEKLKRERVRNRALVGVTAAFALAASIPYFF</sequence>